<feature type="modified residue" description="4-aspartylphosphate" evidence="2">
    <location>
        <position position="55"/>
    </location>
</feature>
<dbReference type="GO" id="GO:0000160">
    <property type="term" value="P:phosphorelay signal transduction system"/>
    <property type="evidence" value="ECO:0007669"/>
    <property type="project" value="InterPro"/>
</dbReference>
<dbReference type="Gene3D" id="3.40.50.2300">
    <property type="match status" value="1"/>
</dbReference>
<dbReference type="AlphaFoldDB" id="A0A1G7DR87"/>
<keyword evidence="6" id="KW-1185">Reference proteome</keyword>
<keyword evidence="1 2" id="KW-0597">Phosphoprotein</keyword>
<dbReference type="PANTHER" id="PTHR44591">
    <property type="entry name" value="STRESS RESPONSE REGULATOR PROTEIN 1"/>
    <property type="match status" value="1"/>
</dbReference>
<dbReference type="SMART" id="SM00448">
    <property type="entry name" value="REC"/>
    <property type="match status" value="1"/>
</dbReference>
<dbReference type="Pfam" id="PF00072">
    <property type="entry name" value="Response_reg"/>
    <property type="match status" value="1"/>
</dbReference>
<dbReference type="STRING" id="227084.SAMN05421855_1011124"/>
<dbReference type="Gene3D" id="2.40.50.1020">
    <property type="entry name" value="LytTr DNA-binding domain"/>
    <property type="match status" value="1"/>
</dbReference>
<feature type="domain" description="Response regulatory" evidence="3">
    <location>
        <begin position="5"/>
        <end position="119"/>
    </location>
</feature>
<dbReference type="PANTHER" id="PTHR44591:SF3">
    <property type="entry name" value="RESPONSE REGULATORY DOMAIN-CONTAINING PROTEIN"/>
    <property type="match status" value="1"/>
</dbReference>
<sequence length="237" mass="27208">MKALTIYIVEDEPLIAATVETALRKQGFKVVGDSDEYEEAITNIDKLSPDLVLVDIQLEGVKDGIDLAKQLDIRNIPYLYLTSQTDPETIKRVKETHPLGYIVKPFTEAGLRSNIELAWHNFSLTDEDFILLKSEGRTHKINQSTITHLEAFDNYCYVFTTSNQYLVPHTLKHTSERLNLENFVKTHRSYWVNLNRITSTEKNTVYIGDIAIPLSSSNKEELMKKLELLLLFLCFLL</sequence>
<dbReference type="SMART" id="SM00850">
    <property type="entry name" value="LytTR"/>
    <property type="match status" value="1"/>
</dbReference>
<evidence type="ECO:0000313" key="6">
    <source>
        <dbReference type="Proteomes" id="UP000199321"/>
    </source>
</evidence>
<evidence type="ECO:0000256" key="1">
    <source>
        <dbReference type="ARBA" id="ARBA00022553"/>
    </source>
</evidence>
<dbReference type="InterPro" id="IPR011006">
    <property type="entry name" value="CheY-like_superfamily"/>
</dbReference>
<protein>
    <submittedName>
        <fullName evidence="5">DNA-binding response regulator, LytR/AlgR family</fullName>
    </submittedName>
</protein>
<evidence type="ECO:0000256" key="2">
    <source>
        <dbReference type="PROSITE-ProRule" id="PRU00169"/>
    </source>
</evidence>
<proteinExistence type="predicted"/>
<dbReference type="GO" id="GO:0003677">
    <property type="term" value="F:DNA binding"/>
    <property type="evidence" value="ECO:0007669"/>
    <property type="project" value="UniProtKB-KW"/>
</dbReference>
<dbReference type="CDD" id="cd17534">
    <property type="entry name" value="REC_DC-like"/>
    <property type="match status" value="1"/>
</dbReference>
<dbReference type="InterPro" id="IPR001789">
    <property type="entry name" value="Sig_transdc_resp-reg_receiver"/>
</dbReference>
<gene>
    <name evidence="5" type="ORF">SAMN05421855_1011124</name>
</gene>
<dbReference type="RefSeq" id="WP_093141589.1">
    <property type="nucleotide sequence ID" value="NZ_BMWO01000001.1"/>
</dbReference>
<dbReference type="InterPro" id="IPR050595">
    <property type="entry name" value="Bact_response_regulator"/>
</dbReference>
<dbReference type="OrthoDB" id="2962330at2"/>
<keyword evidence="5" id="KW-0238">DNA-binding</keyword>
<organism evidence="5 6">
    <name type="scientific">Ulvibacter litoralis</name>
    <dbReference type="NCBI Taxonomy" id="227084"/>
    <lineage>
        <taxon>Bacteria</taxon>
        <taxon>Pseudomonadati</taxon>
        <taxon>Bacteroidota</taxon>
        <taxon>Flavobacteriia</taxon>
        <taxon>Flavobacteriales</taxon>
        <taxon>Flavobacteriaceae</taxon>
        <taxon>Ulvibacter</taxon>
    </lineage>
</organism>
<name>A0A1G7DR87_9FLAO</name>
<dbReference type="PROSITE" id="PS50930">
    <property type="entry name" value="HTH_LYTTR"/>
    <property type="match status" value="1"/>
</dbReference>
<evidence type="ECO:0000313" key="5">
    <source>
        <dbReference type="EMBL" id="SDE54044.1"/>
    </source>
</evidence>
<reference evidence="5 6" key="1">
    <citation type="submission" date="2016-10" db="EMBL/GenBank/DDBJ databases">
        <authorList>
            <person name="de Groot N.N."/>
        </authorList>
    </citation>
    <scope>NUCLEOTIDE SEQUENCE [LARGE SCALE GENOMIC DNA]</scope>
    <source>
        <strain evidence="5 6">DSM 16195</strain>
    </source>
</reference>
<dbReference type="SUPFAM" id="SSF52172">
    <property type="entry name" value="CheY-like"/>
    <property type="match status" value="1"/>
</dbReference>
<feature type="domain" description="HTH LytTR-type" evidence="4">
    <location>
        <begin position="130"/>
        <end position="228"/>
    </location>
</feature>
<dbReference type="PROSITE" id="PS50110">
    <property type="entry name" value="RESPONSE_REGULATORY"/>
    <property type="match status" value="1"/>
</dbReference>
<accession>A0A1G7DR87</accession>
<dbReference type="Pfam" id="PF04397">
    <property type="entry name" value="LytTR"/>
    <property type="match status" value="1"/>
</dbReference>
<evidence type="ECO:0000259" key="4">
    <source>
        <dbReference type="PROSITE" id="PS50930"/>
    </source>
</evidence>
<dbReference type="Proteomes" id="UP000199321">
    <property type="component" value="Unassembled WGS sequence"/>
</dbReference>
<evidence type="ECO:0000259" key="3">
    <source>
        <dbReference type="PROSITE" id="PS50110"/>
    </source>
</evidence>
<dbReference type="EMBL" id="FNBA01000001">
    <property type="protein sequence ID" value="SDE54044.1"/>
    <property type="molecule type" value="Genomic_DNA"/>
</dbReference>
<dbReference type="InterPro" id="IPR007492">
    <property type="entry name" value="LytTR_DNA-bd_dom"/>
</dbReference>